<dbReference type="PRINTS" id="PR00922">
    <property type="entry name" value="DADACBPTASE3"/>
</dbReference>
<dbReference type="InterPro" id="IPR012338">
    <property type="entry name" value="Beta-lactam/transpept-like"/>
</dbReference>
<dbReference type="Proteomes" id="UP000541535">
    <property type="component" value="Unassembled WGS sequence"/>
</dbReference>
<feature type="chain" id="PRO_5030942906" evidence="3">
    <location>
        <begin position="20"/>
        <end position="510"/>
    </location>
</feature>
<comment type="caution">
    <text evidence="4">The sequence shown here is derived from an EMBL/GenBank/DDBJ whole genome shotgun (WGS) entry which is preliminary data.</text>
</comment>
<keyword evidence="5" id="KW-1185">Reference proteome</keyword>
<dbReference type="RefSeq" id="WP_183439345.1">
    <property type="nucleotide sequence ID" value="NZ_JACHXD010000001.1"/>
</dbReference>
<organism evidence="4 5">
    <name type="scientific">Pseudoduganella violacea</name>
    <dbReference type="NCBI Taxonomy" id="1715466"/>
    <lineage>
        <taxon>Bacteria</taxon>
        <taxon>Pseudomonadati</taxon>
        <taxon>Pseudomonadota</taxon>
        <taxon>Betaproteobacteria</taxon>
        <taxon>Burkholderiales</taxon>
        <taxon>Oxalobacteraceae</taxon>
        <taxon>Telluria group</taxon>
        <taxon>Pseudoduganella</taxon>
    </lineage>
</organism>
<comment type="similarity">
    <text evidence="1">Belongs to the peptidase S13 family.</text>
</comment>
<dbReference type="GO" id="GO:0009002">
    <property type="term" value="F:serine-type D-Ala-D-Ala carboxypeptidase activity"/>
    <property type="evidence" value="ECO:0007669"/>
    <property type="project" value="UniProtKB-EC"/>
</dbReference>
<dbReference type="AlphaFoldDB" id="A0A7W5B7S7"/>
<keyword evidence="4" id="KW-0645">Protease</keyword>
<evidence type="ECO:0000313" key="4">
    <source>
        <dbReference type="EMBL" id="MBB3117390.1"/>
    </source>
</evidence>
<dbReference type="GO" id="GO:0000270">
    <property type="term" value="P:peptidoglycan metabolic process"/>
    <property type="evidence" value="ECO:0007669"/>
    <property type="project" value="TreeGrafter"/>
</dbReference>
<dbReference type="EC" id="3.4.16.4" evidence="4"/>
<dbReference type="GO" id="GO:0006508">
    <property type="term" value="P:proteolysis"/>
    <property type="evidence" value="ECO:0007669"/>
    <property type="project" value="InterPro"/>
</dbReference>
<feature type="signal peptide" evidence="3">
    <location>
        <begin position="1"/>
        <end position="19"/>
    </location>
</feature>
<protein>
    <submittedName>
        <fullName evidence="4">D-alanyl-D-alanine carboxypeptidase/D-alanyl-D-alanine-endopeptidase (Penicillin-binding protein 4)</fullName>
        <ecNumber evidence="4">3.4.16.4</ecNumber>
        <ecNumber evidence="4">3.4.21.-</ecNumber>
    </submittedName>
</protein>
<keyword evidence="4" id="KW-0121">Carboxypeptidase</keyword>
<evidence type="ECO:0000256" key="3">
    <source>
        <dbReference type="SAM" id="SignalP"/>
    </source>
</evidence>
<reference evidence="4 5" key="1">
    <citation type="submission" date="2020-08" db="EMBL/GenBank/DDBJ databases">
        <title>Genomic Encyclopedia of Type Strains, Phase III (KMG-III): the genomes of soil and plant-associated and newly described type strains.</title>
        <authorList>
            <person name="Whitman W."/>
        </authorList>
    </citation>
    <scope>NUCLEOTIDE SEQUENCE [LARGE SCALE GENOMIC DNA]</scope>
    <source>
        <strain evidence="4 5">CECT 8897</strain>
    </source>
</reference>
<dbReference type="PANTHER" id="PTHR30023">
    <property type="entry name" value="D-ALANYL-D-ALANINE CARBOXYPEPTIDASE"/>
    <property type="match status" value="1"/>
</dbReference>
<evidence type="ECO:0000256" key="1">
    <source>
        <dbReference type="ARBA" id="ARBA00006096"/>
    </source>
</evidence>
<dbReference type="SUPFAM" id="SSF56601">
    <property type="entry name" value="beta-lactamase/transpeptidase-like"/>
    <property type="match status" value="1"/>
</dbReference>
<dbReference type="PANTHER" id="PTHR30023:SF0">
    <property type="entry name" value="PENICILLIN-SENSITIVE CARBOXYPEPTIDASE A"/>
    <property type="match status" value="1"/>
</dbReference>
<dbReference type="InterPro" id="IPR000667">
    <property type="entry name" value="Peptidase_S13"/>
</dbReference>
<dbReference type="Gene3D" id="3.50.80.20">
    <property type="entry name" value="D-Ala-D-Ala carboxypeptidase C, peptidase S13"/>
    <property type="match status" value="1"/>
</dbReference>
<evidence type="ECO:0000256" key="2">
    <source>
        <dbReference type="ARBA" id="ARBA00022801"/>
    </source>
</evidence>
<keyword evidence="3" id="KW-0732">Signal</keyword>
<sequence length="510" mass="55189">MLKRLVLAGLLAACGLVHAELPEPVAKAAAAHGIPENAIGIMVIRGDAVLLAHHAERVMAPASVMKIATTVVALEQLGPVFRGRTELLGSGEVVDGVLQGDLLLRGGADMDFNEDALVHMLEKLRLKGVRRIRGDLLLDRQLFQPARMDVGVPPFDESPEAYYNVIPDALLLNNNMLQVEMVSDAKSVRAQALPMLHKVAVRADMKLVDAPCARWEDGWRLPGYERNGEQLTVVLRGTFPRNCSKTYAINVLERQDYLERLFRAAWSRLGGEFSGEVREAPASALAPAGTAMENAPAMRLLAEHVSRPLPELLRDINKWSDNALARTLYLSLGSLQADAALGSRPLEPLPVLGPDGSVVAPLPSAARAEQAVREWMRQHRINDSGMVIDNGSGLSRTERLSPEQLAGFLSAAQKSPWAPEFQASLPIAATDGTMRRRLRDSPAATHARIKTGTLNGVVAIAGYVRDANDEQCIVVGMVNHERTGNGAGRNITDALIDWVARNAAALKVLP</sequence>
<evidence type="ECO:0000313" key="5">
    <source>
        <dbReference type="Proteomes" id="UP000541535"/>
    </source>
</evidence>
<dbReference type="Gene3D" id="3.40.710.10">
    <property type="entry name" value="DD-peptidase/beta-lactamase superfamily"/>
    <property type="match status" value="1"/>
</dbReference>
<proteinExistence type="inferred from homology"/>
<accession>A0A7W5B7S7</accession>
<gene>
    <name evidence="4" type="ORF">FHS03_000409</name>
</gene>
<dbReference type="NCBIfam" id="TIGR00666">
    <property type="entry name" value="PBP4"/>
    <property type="match status" value="1"/>
</dbReference>
<name>A0A7W5B7S7_9BURK</name>
<keyword evidence="2 4" id="KW-0378">Hydrolase</keyword>
<dbReference type="EMBL" id="JACHXD010000001">
    <property type="protein sequence ID" value="MBB3117390.1"/>
    <property type="molecule type" value="Genomic_DNA"/>
</dbReference>
<dbReference type="EC" id="3.4.21.-" evidence="4"/>
<dbReference type="Pfam" id="PF02113">
    <property type="entry name" value="Peptidase_S13"/>
    <property type="match status" value="2"/>
</dbReference>